<evidence type="ECO:0000256" key="4">
    <source>
        <dbReference type="ARBA" id="ARBA00011881"/>
    </source>
</evidence>
<dbReference type="Gene3D" id="2.60.40.180">
    <property type="entry name" value="Transthyretin/hydroxyisourate hydrolase domain"/>
    <property type="match status" value="1"/>
</dbReference>
<comment type="subunit">
    <text evidence="4 10">Homotetramer.</text>
</comment>
<evidence type="ECO:0000256" key="10">
    <source>
        <dbReference type="RuleBase" id="RU361270"/>
    </source>
</evidence>
<dbReference type="InterPro" id="IPR023418">
    <property type="entry name" value="Thyroxine_BS"/>
</dbReference>
<feature type="binding site" evidence="9">
    <location>
        <position position="45"/>
    </location>
    <ligand>
        <name>substrate</name>
    </ligand>
</feature>
<reference evidence="12 13" key="1">
    <citation type="submission" date="2015-11" db="EMBL/GenBank/DDBJ databases">
        <title>Genomic Taxonomy of the Vibrionaceae.</title>
        <authorList>
            <person name="Gomez-Gil B."/>
            <person name="Enciso-Ibarra J."/>
        </authorList>
    </citation>
    <scope>NUCLEOTIDE SEQUENCE [LARGE SCALE GENOMIC DNA]</scope>
    <source>
        <strain evidence="12 13">CAIM 912</strain>
    </source>
</reference>
<dbReference type="InterPro" id="IPR023419">
    <property type="entry name" value="Transthyretin_CS"/>
</dbReference>
<comment type="catalytic activity">
    <reaction evidence="1 10">
        <text>5-hydroxyisourate + H2O = 5-hydroxy-2-oxo-4-ureido-2,5-dihydro-1H-imidazole-5-carboxylate + H(+)</text>
        <dbReference type="Rhea" id="RHEA:23736"/>
        <dbReference type="ChEBI" id="CHEBI:15377"/>
        <dbReference type="ChEBI" id="CHEBI:15378"/>
        <dbReference type="ChEBI" id="CHEBI:18072"/>
        <dbReference type="ChEBI" id="CHEBI:58639"/>
        <dbReference type="EC" id="3.5.2.17"/>
    </reaction>
</comment>
<evidence type="ECO:0000256" key="9">
    <source>
        <dbReference type="PIRSR" id="PIRSR600895-51"/>
    </source>
</evidence>
<dbReference type="PRINTS" id="PR00189">
    <property type="entry name" value="TRNSTHYRETIN"/>
</dbReference>
<evidence type="ECO:0000256" key="7">
    <source>
        <dbReference type="ARBA" id="ARBA00022631"/>
    </source>
</evidence>
<keyword evidence="8 10" id="KW-0378">Hydrolase</keyword>
<dbReference type="PROSITE" id="PS00768">
    <property type="entry name" value="TRANSTHYRETIN_1"/>
    <property type="match status" value="1"/>
</dbReference>
<evidence type="ECO:0000256" key="1">
    <source>
        <dbReference type="ARBA" id="ARBA00001043"/>
    </source>
</evidence>
<dbReference type="SUPFAM" id="SSF49472">
    <property type="entry name" value="Transthyretin (synonym: prealbumin)"/>
    <property type="match status" value="1"/>
</dbReference>
<dbReference type="InterPro" id="IPR023416">
    <property type="entry name" value="Transthyretin/HIU_hydrolase_d"/>
</dbReference>
<proteinExistence type="inferred from homology"/>
<evidence type="ECO:0000256" key="5">
    <source>
        <dbReference type="ARBA" id="ARBA00012609"/>
    </source>
</evidence>
<sequence length="117" mass="12908">MGRLTTHVLDTAHGRPGADIEVTLFRVEGNSLSHVVTTRTNQDGRTDEALLSGTDFQPGKYQLQFNTADYFKNSGVALSDVPFLDDVLIRFGVDDADSHYHVPLLVSPYSFSTYRGS</sequence>
<evidence type="ECO:0000256" key="2">
    <source>
        <dbReference type="ARBA" id="ARBA00002704"/>
    </source>
</evidence>
<dbReference type="EC" id="3.5.2.17" evidence="5 10"/>
<dbReference type="STRING" id="294935.ATN88_05575"/>
<dbReference type="Pfam" id="PF00576">
    <property type="entry name" value="Transthyretin"/>
    <property type="match status" value="1"/>
</dbReference>
<dbReference type="OrthoDB" id="9792386at2"/>
<dbReference type="AlphaFoldDB" id="A0A135ICQ9"/>
<dbReference type="InterPro" id="IPR000895">
    <property type="entry name" value="Transthyretin/HIU_hydrolase"/>
</dbReference>
<feature type="binding site" evidence="9">
    <location>
        <position position="114"/>
    </location>
    <ligand>
        <name>substrate</name>
    </ligand>
</feature>
<dbReference type="Proteomes" id="UP000070529">
    <property type="component" value="Unassembled WGS sequence"/>
</dbReference>
<dbReference type="NCBIfam" id="TIGR02962">
    <property type="entry name" value="hdxy_isourate"/>
    <property type="match status" value="1"/>
</dbReference>
<comment type="caution">
    <text evidence="12">The sequence shown here is derived from an EMBL/GenBank/DDBJ whole genome shotgun (WGS) entry which is preliminary data.</text>
</comment>
<evidence type="ECO:0000256" key="8">
    <source>
        <dbReference type="ARBA" id="ARBA00022801"/>
    </source>
</evidence>
<evidence type="ECO:0000313" key="12">
    <source>
        <dbReference type="EMBL" id="KXF83168.1"/>
    </source>
</evidence>
<dbReference type="CDD" id="cd05822">
    <property type="entry name" value="TLP_HIUase"/>
    <property type="match status" value="1"/>
</dbReference>
<keyword evidence="13" id="KW-1185">Reference proteome</keyword>
<protein>
    <recommendedName>
        <fullName evidence="6 10">5-hydroxyisourate hydrolase</fullName>
        <shortName evidence="10">HIU hydrolase</shortName>
        <shortName evidence="10">HIUHase</shortName>
        <ecNumber evidence="5 10">3.5.2.17</ecNumber>
    </recommendedName>
</protein>
<feature type="binding site" evidence="9">
    <location>
        <position position="7"/>
    </location>
    <ligand>
        <name>substrate</name>
    </ligand>
</feature>
<dbReference type="PANTHER" id="PTHR10395:SF7">
    <property type="entry name" value="5-HYDROXYISOURATE HYDROLASE"/>
    <property type="match status" value="1"/>
</dbReference>
<name>A0A135ICQ9_9GAMM</name>
<dbReference type="GO" id="GO:0006144">
    <property type="term" value="P:purine nucleobase metabolic process"/>
    <property type="evidence" value="ECO:0007669"/>
    <property type="project" value="UniProtKB-KW"/>
</dbReference>
<accession>A0A135ICQ9</accession>
<dbReference type="InterPro" id="IPR014306">
    <property type="entry name" value="Hydroxyisourate_hydrolase"/>
</dbReference>
<dbReference type="InterPro" id="IPR036817">
    <property type="entry name" value="Transthyretin/HIU_hydrolase_sf"/>
</dbReference>
<feature type="domain" description="Transthyretin/hydroxyisourate hydrolase" evidence="11">
    <location>
        <begin position="4"/>
        <end position="116"/>
    </location>
</feature>
<dbReference type="PROSITE" id="PS00769">
    <property type="entry name" value="TRANSTHYRETIN_2"/>
    <property type="match status" value="1"/>
</dbReference>
<evidence type="ECO:0000259" key="11">
    <source>
        <dbReference type="SMART" id="SM00095"/>
    </source>
</evidence>
<evidence type="ECO:0000313" key="13">
    <source>
        <dbReference type="Proteomes" id="UP000070529"/>
    </source>
</evidence>
<dbReference type="GO" id="GO:0033971">
    <property type="term" value="F:hydroxyisourate hydrolase activity"/>
    <property type="evidence" value="ECO:0007669"/>
    <property type="project" value="UniProtKB-EC"/>
</dbReference>
<dbReference type="SMART" id="SM00095">
    <property type="entry name" value="TR_THY"/>
    <property type="match status" value="1"/>
</dbReference>
<evidence type="ECO:0000256" key="3">
    <source>
        <dbReference type="ARBA" id="ARBA00009850"/>
    </source>
</evidence>
<dbReference type="EMBL" id="LNTY01000006">
    <property type="protein sequence ID" value="KXF83168.1"/>
    <property type="molecule type" value="Genomic_DNA"/>
</dbReference>
<dbReference type="FunFam" id="2.60.40.180:FF:000005">
    <property type="entry name" value="5-hydroxyisourate hydrolase"/>
    <property type="match status" value="1"/>
</dbReference>
<comment type="function">
    <text evidence="2">Catalyzes the hydrolysis of 5-hydroxyisourate (HIU) to 2-oxo-4-hydroxy-4-carboxy-5-ureidoimidazoline (OHCU).</text>
</comment>
<keyword evidence="7 10" id="KW-0659">Purine metabolism</keyword>
<dbReference type="RefSeq" id="WP_067410953.1">
    <property type="nucleotide sequence ID" value="NZ_LNTY01000006.1"/>
</dbReference>
<evidence type="ECO:0000256" key="6">
    <source>
        <dbReference type="ARBA" id="ARBA00017539"/>
    </source>
</evidence>
<dbReference type="PANTHER" id="PTHR10395">
    <property type="entry name" value="URICASE AND TRANSTHYRETIN-RELATED"/>
    <property type="match status" value="1"/>
</dbReference>
<organism evidence="12 13">
    <name type="scientific">Enterovibrio coralii</name>
    <dbReference type="NCBI Taxonomy" id="294935"/>
    <lineage>
        <taxon>Bacteria</taxon>
        <taxon>Pseudomonadati</taxon>
        <taxon>Pseudomonadota</taxon>
        <taxon>Gammaproteobacteria</taxon>
        <taxon>Vibrionales</taxon>
        <taxon>Vibrionaceae</taxon>
        <taxon>Enterovibrio</taxon>
    </lineage>
</organism>
<comment type="similarity">
    <text evidence="3 10">Belongs to the transthyretin family. 5-hydroxyisourate hydrolase subfamily.</text>
</comment>
<gene>
    <name evidence="12" type="ORF">ATN88_05575</name>
</gene>